<gene>
    <name evidence="2" type="ORF">APZ42_006017</name>
</gene>
<comment type="caution">
    <text evidence="2">The sequence shown here is derived from an EMBL/GenBank/DDBJ whole genome shotgun (WGS) entry which is preliminary data.</text>
</comment>
<organism evidence="2 3">
    <name type="scientific">Daphnia magna</name>
    <dbReference type="NCBI Taxonomy" id="35525"/>
    <lineage>
        <taxon>Eukaryota</taxon>
        <taxon>Metazoa</taxon>
        <taxon>Ecdysozoa</taxon>
        <taxon>Arthropoda</taxon>
        <taxon>Crustacea</taxon>
        <taxon>Branchiopoda</taxon>
        <taxon>Diplostraca</taxon>
        <taxon>Cladocera</taxon>
        <taxon>Anomopoda</taxon>
        <taxon>Daphniidae</taxon>
        <taxon>Daphnia</taxon>
    </lineage>
</organism>
<evidence type="ECO:0000256" key="1">
    <source>
        <dbReference type="SAM" id="Phobius"/>
    </source>
</evidence>
<proteinExistence type="predicted"/>
<keyword evidence="3" id="KW-1185">Reference proteome</keyword>
<keyword evidence="1" id="KW-1133">Transmembrane helix</keyword>
<accession>A0A164G4L3</accession>
<keyword evidence="1" id="KW-0812">Transmembrane</keyword>
<dbReference type="Proteomes" id="UP000076858">
    <property type="component" value="Unassembled WGS sequence"/>
</dbReference>
<feature type="transmembrane region" description="Helical" evidence="1">
    <location>
        <begin position="12"/>
        <end position="30"/>
    </location>
</feature>
<evidence type="ECO:0000313" key="2">
    <source>
        <dbReference type="EMBL" id="KZR98521.1"/>
    </source>
</evidence>
<protein>
    <submittedName>
        <fullName evidence="2">Uncharacterized protein</fullName>
    </submittedName>
</protein>
<dbReference type="AlphaFoldDB" id="A0A164G4L3"/>
<name>A0A164G4L3_9CRUS</name>
<dbReference type="EMBL" id="LRGB01016748">
    <property type="protein sequence ID" value="KZR98521.1"/>
    <property type="molecule type" value="Genomic_DNA"/>
</dbReference>
<sequence length="98" mass="11322">MRHNTRIATSRPLSLMAPFVVFHFHFVVYAKMLIEMRLHFSPWQCRRKKKMAGKDNITISNTFSHDLALPAEPAQPAEPAHLVEPRRGLFQIGKARDN</sequence>
<reference evidence="2 3" key="1">
    <citation type="submission" date="2016-03" db="EMBL/GenBank/DDBJ databases">
        <title>EvidentialGene: Evidence-directed Construction of Genes on Genomes.</title>
        <authorList>
            <person name="Gilbert D.G."/>
            <person name="Choi J.-H."/>
            <person name="Mockaitis K."/>
            <person name="Colbourne J."/>
            <person name="Pfrender M."/>
        </authorList>
    </citation>
    <scope>NUCLEOTIDE SEQUENCE [LARGE SCALE GENOMIC DNA]</scope>
    <source>
        <strain evidence="2 3">Xinb3</strain>
        <tissue evidence="2">Complete organism</tissue>
    </source>
</reference>
<keyword evidence="1" id="KW-0472">Membrane</keyword>
<evidence type="ECO:0000313" key="3">
    <source>
        <dbReference type="Proteomes" id="UP000076858"/>
    </source>
</evidence>